<evidence type="ECO:0000313" key="2">
    <source>
        <dbReference type="Proteomes" id="UP000178991"/>
    </source>
</evidence>
<dbReference type="EMBL" id="MHOL01000013">
    <property type="protein sequence ID" value="OGZ62782.1"/>
    <property type="molecule type" value="Genomic_DNA"/>
</dbReference>
<dbReference type="AlphaFoldDB" id="A0A1G2HJW9"/>
<organism evidence="1 2">
    <name type="scientific">Candidatus Staskawiczbacteria bacterium RIFCSPHIGHO2_01_FULL_34_27</name>
    <dbReference type="NCBI Taxonomy" id="1802199"/>
    <lineage>
        <taxon>Bacteria</taxon>
        <taxon>Candidatus Staskawicziibacteriota</taxon>
    </lineage>
</organism>
<accession>A0A1G2HJW9</accession>
<comment type="caution">
    <text evidence="1">The sequence shown here is derived from an EMBL/GenBank/DDBJ whole genome shotgun (WGS) entry which is preliminary data.</text>
</comment>
<gene>
    <name evidence="1" type="ORF">A2639_00345</name>
</gene>
<proteinExistence type="predicted"/>
<evidence type="ECO:0000313" key="1">
    <source>
        <dbReference type="EMBL" id="OGZ62782.1"/>
    </source>
</evidence>
<reference evidence="1 2" key="1">
    <citation type="journal article" date="2016" name="Nat. Commun.">
        <title>Thousands of microbial genomes shed light on interconnected biogeochemical processes in an aquifer system.</title>
        <authorList>
            <person name="Anantharaman K."/>
            <person name="Brown C.T."/>
            <person name="Hug L.A."/>
            <person name="Sharon I."/>
            <person name="Castelle C.J."/>
            <person name="Probst A.J."/>
            <person name="Thomas B.C."/>
            <person name="Singh A."/>
            <person name="Wilkins M.J."/>
            <person name="Karaoz U."/>
            <person name="Brodie E.L."/>
            <person name="Williams K.H."/>
            <person name="Hubbard S.S."/>
            <person name="Banfield J.F."/>
        </authorList>
    </citation>
    <scope>NUCLEOTIDE SEQUENCE [LARGE SCALE GENOMIC DNA]</scope>
</reference>
<dbReference type="Proteomes" id="UP000178991">
    <property type="component" value="Unassembled WGS sequence"/>
</dbReference>
<evidence type="ECO:0008006" key="3">
    <source>
        <dbReference type="Google" id="ProtNLM"/>
    </source>
</evidence>
<sequence length="79" mass="8782">MVSYLVFWHTHPIKKVASSGKEVFKAIKANDETKDIPVFITSNSDVKELPDNVQPDKFIVKSGTTPTILAEIVKKQLGI</sequence>
<protein>
    <recommendedName>
        <fullName evidence="3">Response regulatory domain-containing protein</fullName>
    </recommendedName>
</protein>
<name>A0A1G2HJW9_9BACT</name>